<dbReference type="GO" id="GO:0000036">
    <property type="term" value="F:acyl carrier activity"/>
    <property type="evidence" value="ECO:0007669"/>
    <property type="project" value="UniProtKB-UniRule"/>
</dbReference>
<evidence type="ECO:0000256" key="7">
    <source>
        <dbReference type="HAMAP-Rule" id="MF_01217"/>
    </source>
</evidence>
<evidence type="ECO:0000256" key="5">
    <source>
        <dbReference type="ARBA" id="ARBA00023098"/>
    </source>
</evidence>
<dbReference type="Proteomes" id="UP000184207">
    <property type="component" value="Unassembled WGS sequence"/>
</dbReference>
<keyword evidence="12" id="KW-1185">Reference proteome</keyword>
<evidence type="ECO:0000256" key="8">
    <source>
        <dbReference type="NCBIfam" id="TIGR00517"/>
    </source>
</evidence>
<evidence type="ECO:0000256" key="4">
    <source>
        <dbReference type="ARBA" id="ARBA00022832"/>
    </source>
</evidence>
<organism evidence="11 12">
    <name type="scientific">Fervidobacterium gondwanense DSM 13020</name>
    <dbReference type="NCBI Taxonomy" id="1121883"/>
    <lineage>
        <taxon>Bacteria</taxon>
        <taxon>Thermotogati</taxon>
        <taxon>Thermotogota</taxon>
        <taxon>Thermotogae</taxon>
        <taxon>Thermotogales</taxon>
        <taxon>Fervidobacteriaceae</taxon>
        <taxon>Fervidobacterium</taxon>
    </lineage>
</organism>
<dbReference type="AlphaFoldDB" id="A0A1M7S7S2"/>
<dbReference type="RefSeq" id="WP_072758175.1">
    <property type="nucleotide sequence ID" value="NZ_FRDJ01000002.1"/>
</dbReference>
<gene>
    <name evidence="7" type="primary">acpP</name>
    <name evidence="11" type="ORF">SAMN02745226_00604</name>
</gene>
<evidence type="ECO:0000313" key="11">
    <source>
        <dbReference type="EMBL" id="SHN54414.1"/>
    </source>
</evidence>
<dbReference type="GO" id="GO:0000035">
    <property type="term" value="F:acyl binding"/>
    <property type="evidence" value="ECO:0007669"/>
    <property type="project" value="TreeGrafter"/>
</dbReference>
<dbReference type="GO" id="GO:0016020">
    <property type="term" value="C:membrane"/>
    <property type="evidence" value="ECO:0007669"/>
    <property type="project" value="GOC"/>
</dbReference>
<comment type="function">
    <text evidence="7 9">Carrier of the growing fatty acid chain in fatty acid biosynthesis.</text>
</comment>
<dbReference type="SUPFAM" id="SSF47336">
    <property type="entry name" value="ACP-like"/>
    <property type="match status" value="1"/>
</dbReference>
<dbReference type="PROSITE" id="PS50075">
    <property type="entry name" value="CARRIER"/>
    <property type="match status" value="1"/>
</dbReference>
<dbReference type="UniPathway" id="UPA00094"/>
<comment type="PTM">
    <text evidence="7">4'-phosphopantetheine is transferred from CoA to a specific serine of apo-ACP by AcpS. This modification is essential for activity because fatty acids are bound in thioester linkage to the sulfhydryl of the prosthetic group.</text>
</comment>
<dbReference type="HAMAP" id="MF_01217">
    <property type="entry name" value="Acyl_carrier"/>
    <property type="match status" value="1"/>
</dbReference>
<proteinExistence type="inferred from homology"/>
<dbReference type="GO" id="GO:0005829">
    <property type="term" value="C:cytosol"/>
    <property type="evidence" value="ECO:0007669"/>
    <property type="project" value="TreeGrafter"/>
</dbReference>
<dbReference type="Pfam" id="PF00550">
    <property type="entry name" value="PP-binding"/>
    <property type="match status" value="1"/>
</dbReference>
<evidence type="ECO:0000313" key="12">
    <source>
        <dbReference type="Proteomes" id="UP000184207"/>
    </source>
</evidence>
<comment type="subcellular location">
    <subcellularLocation>
        <location evidence="7">Cytoplasm</location>
    </subcellularLocation>
</comment>
<dbReference type="InterPro" id="IPR036736">
    <property type="entry name" value="ACP-like_sf"/>
</dbReference>
<dbReference type="Gene3D" id="1.10.1200.10">
    <property type="entry name" value="ACP-like"/>
    <property type="match status" value="1"/>
</dbReference>
<dbReference type="STRING" id="1121883.SAMN02745226_00604"/>
<keyword evidence="4 7" id="KW-0276">Fatty acid metabolism</keyword>
<feature type="domain" description="Carrier" evidence="10">
    <location>
        <begin position="2"/>
        <end position="77"/>
    </location>
</feature>
<evidence type="ECO:0000256" key="1">
    <source>
        <dbReference type="ARBA" id="ARBA00022450"/>
    </source>
</evidence>
<keyword evidence="2 7" id="KW-0444">Lipid biosynthesis</keyword>
<keyword evidence="5 7" id="KW-0443">Lipid metabolism</keyword>
<reference evidence="12" key="1">
    <citation type="submission" date="2016-12" db="EMBL/GenBank/DDBJ databases">
        <authorList>
            <person name="Varghese N."/>
            <person name="Submissions S."/>
        </authorList>
    </citation>
    <scope>NUCLEOTIDE SEQUENCE [LARGE SCALE GENOMIC DNA]</scope>
    <source>
        <strain evidence="12">DSM 13020</strain>
    </source>
</reference>
<dbReference type="InterPro" id="IPR003231">
    <property type="entry name" value="ACP"/>
</dbReference>
<evidence type="ECO:0000259" key="10">
    <source>
        <dbReference type="PROSITE" id="PS50075"/>
    </source>
</evidence>
<dbReference type="InterPro" id="IPR006162">
    <property type="entry name" value="Ppantetheine_attach_site"/>
</dbReference>
<keyword evidence="1 7" id="KW-0596">Phosphopantetheine</keyword>
<evidence type="ECO:0000256" key="6">
    <source>
        <dbReference type="ARBA" id="ARBA00023160"/>
    </source>
</evidence>
<comment type="similarity">
    <text evidence="7">Belongs to the acyl carrier protein (ACP) family.</text>
</comment>
<dbReference type="PANTHER" id="PTHR20863:SF76">
    <property type="entry name" value="CARRIER DOMAIN-CONTAINING PROTEIN"/>
    <property type="match status" value="1"/>
</dbReference>
<dbReference type="EMBL" id="FRDJ01000002">
    <property type="protein sequence ID" value="SHN54414.1"/>
    <property type="molecule type" value="Genomic_DNA"/>
</dbReference>
<sequence length="77" mass="8498">MEELESKVCEIIAEQLGVDASDVKLEKSLTEDLGADSLDIVDLVMAFEDEFGVKISDQDLSKIKTVKDVVDAIKLRI</sequence>
<dbReference type="OrthoDB" id="9804551at2"/>
<comment type="pathway">
    <text evidence="7 9">Lipid metabolism; fatty acid biosynthesis.</text>
</comment>
<accession>A0A1M7S7S2</accession>
<feature type="modified residue" description="O-(pantetheine 4'-phosphoryl)serine" evidence="7">
    <location>
        <position position="37"/>
    </location>
</feature>
<dbReference type="NCBIfam" id="NF002148">
    <property type="entry name" value="PRK00982.1-2"/>
    <property type="match status" value="1"/>
</dbReference>
<dbReference type="PROSITE" id="PS00012">
    <property type="entry name" value="PHOSPHOPANTETHEINE"/>
    <property type="match status" value="1"/>
</dbReference>
<comment type="PTM">
    <text evidence="9">4'-phosphopantetheine is transferred from CoA to a specific serine of apo-ACP by acpS.</text>
</comment>
<keyword evidence="3 7" id="KW-0597">Phosphoprotein</keyword>
<dbReference type="PANTHER" id="PTHR20863">
    <property type="entry name" value="ACYL CARRIER PROTEIN"/>
    <property type="match status" value="1"/>
</dbReference>
<evidence type="ECO:0000256" key="2">
    <source>
        <dbReference type="ARBA" id="ARBA00022516"/>
    </source>
</evidence>
<evidence type="ECO:0000256" key="3">
    <source>
        <dbReference type="ARBA" id="ARBA00022553"/>
    </source>
</evidence>
<dbReference type="InterPro" id="IPR009081">
    <property type="entry name" value="PP-bd_ACP"/>
</dbReference>
<evidence type="ECO:0000256" key="9">
    <source>
        <dbReference type="RuleBase" id="RU003545"/>
    </source>
</evidence>
<dbReference type="NCBIfam" id="TIGR00517">
    <property type="entry name" value="acyl_carrier"/>
    <property type="match status" value="1"/>
</dbReference>
<keyword evidence="6 7" id="KW-0275">Fatty acid biosynthesis</keyword>
<name>A0A1M7S7S2_FERGO</name>
<keyword evidence="7" id="KW-0963">Cytoplasm</keyword>
<protein>
    <recommendedName>
        <fullName evidence="7 8">Acyl carrier protein</fullName>
        <shortName evidence="7">ACP</shortName>
    </recommendedName>
</protein>
<dbReference type="GO" id="GO:0009245">
    <property type="term" value="P:lipid A biosynthetic process"/>
    <property type="evidence" value="ECO:0007669"/>
    <property type="project" value="TreeGrafter"/>
</dbReference>
<dbReference type="NCBIfam" id="NF002150">
    <property type="entry name" value="PRK00982.1-4"/>
    <property type="match status" value="1"/>
</dbReference>